<dbReference type="Pfam" id="PF08546">
    <property type="entry name" value="ApbA_C"/>
    <property type="match status" value="1"/>
</dbReference>
<dbReference type="EMBL" id="AM167904">
    <property type="protein sequence ID" value="CAJ51004.1"/>
    <property type="molecule type" value="Genomic_DNA"/>
</dbReference>
<dbReference type="InterPro" id="IPR013752">
    <property type="entry name" value="KPA_reductase"/>
</dbReference>
<dbReference type="PANTHER" id="PTHR21708:SF26">
    <property type="entry name" value="2-DEHYDROPANTOATE 2-REDUCTASE"/>
    <property type="match status" value="1"/>
</dbReference>
<evidence type="ECO:0000256" key="3">
    <source>
        <dbReference type="ARBA" id="ARBA00007870"/>
    </source>
</evidence>
<dbReference type="InterPro" id="IPR051402">
    <property type="entry name" value="KPR-Related"/>
</dbReference>
<protein>
    <recommendedName>
        <fullName evidence="5 11">2-dehydropantoate 2-reductase</fullName>
        <ecNumber evidence="4 11">1.1.1.169</ecNumber>
    </recommendedName>
    <alternativeName>
        <fullName evidence="9 11">Ketopantoate reductase</fullName>
    </alternativeName>
</protein>
<evidence type="ECO:0000313" key="14">
    <source>
        <dbReference type="EMBL" id="CAJ51004.1"/>
    </source>
</evidence>
<keyword evidence="6 11" id="KW-0566">Pantothenate biosynthesis</keyword>
<dbReference type="Pfam" id="PF02558">
    <property type="entry name" value="ApbA"/>
    <property type="match status" value="1"/>
</dbReference>
<dbReference type="RefSeq" id="WP_012419030.1">
    <property type="nucleotide sequence ID" value="NC_010645.1"/>
</dbReference>
<feature type="domain" description="Ketopantoate reductase N-terminal" evidence="12">
    <location>
        <begin position="3"/>
        <end position="150"/>
    </location>
</feature>
<dbReference type="InterPro" id="IPR013332">
    <property type="entry name" value="KPR_N"/>
</dbReference>
<dbReference type="InterPro" id="IPR003710">
    <property type="entry name" value="ApbA"/>
</dbReference>
<dbReference type="HOGENOM" id="CLU_031468_6_1_4"/>
<comment type="catalytic activity">
    <reaction evidence="10 11">
        <text>(R)-pantoate + NADP(+) = 2-dehydropantoate + NADPH + H(+)</text>
        <dbReference type="Rhea" id="RHEA:16233"/>
        <dbReference type="ChEBI" id="CHEBI:11561"/>
        <dbReference type="ChEBI" id="CHEBI:15378"/>
        <dbReference type="ChEBI" id="CHEBI:15980"/>
        <dbReference type="ChEBI" id="CHEBI:57783"/>
        <dbReference type="ChEBI" id="CHEBI:58349"/>
        <dbReference type="EC" id="1.1.1.169"/>
    </reaction>
</comment>
<dbReference type="KEGG" id="bav:BAV3394"/>
<evidence type="ECO:0000259" key="12">
    <source>
        <dbReference type="Pfam" id="PF02558"/>
    </source>
</evidence>
<dbReference type="SUPFAM" id="SSF48179">
    <property type="entry name" value="6-phosphogluconate dehydrogenase C-terminal domain-like"/>
    <property type="match status" value="1"/>
</dbReference>
<evidence type="ECO:0000256" key="6">
    <source>
        <dbReference type="ARBA" id="ARBA00022655"/>
    </source>
</evidence>
<sequence>MRILVLGAGGTGGYFGGRAFEAGADVSFLLRPARAQTLRAEGLRIKSPLGDATLHPTVITADELGNDYDVVILSCKAYDLDSAIEAIRPAVGEHTAVLPIINGVLQYDILDREFGAHRVLGGLCQISAMLGPDGEIVHMGPLASLVFGERAGETRSARCIALEAALAGANFSCRLSDDIYADIWEKFVFLTSLAASTCLMRGSVGQICATPEGIGFMRDLLLESQRVAAASGHSVRPKADAAALKILTDPTLSMTASMFRDLSLGLRVESDHIVGDMAHRGRMLGVDTPLLRLAYMNLQVYQARRG</sequence>
<dbReference type="Gene3D" id="1.10.1040.10">
    <property type="entry name" value="N-(1-d-carboxylethyl)-l-norvaline Dehydrogenase, domain 2"/>
    <property type="match status" value="1"/>
</dbReference>
<dbReference type="GO" id="GO:0005737">
    <property type="term" value="C:cytoplasm"/>
    <property type="evidence" value="ECO:0007669"/>
    <property type="project" value="TreeGrafter"/>
</dbReference>
<proteinExistence type="inferred from homology"/>
<name>Q2KTK7_BORA1</name>
<dbReference type="GO" id="GO:0015940">
    <property type="term" value="P:pantothenate biosynthetic process"/>
    <property type="evidence" value="ECO:0007669"/>
    <property type="project" value="UniProtKB-UniPathway"/>
</dbReference>
<accession>Q2KTK7</accession>
<reference evidence="14 15" key="1">
    <citation type="journal article" date="2006" name="J. Bacteriol.">
        <title>Comparison of the genome sequence of the poultry pathogen Bordetella avium with those of B. bronchiseptica, B. pertussis, and B. parapertussis reveals extensive diversity in surface structures associated with host interaction.</title>
        <authorList>
            <person name="Sebaihia M."/>
            <person name="Preston A."/>
            <person name="Maskell D.J."/>
            <person name="Kuzmiak H."/>
            <person name="Connell T.D."/>
            <person name="King N.D."/>
            <person name="Orndorff P.E."/>
            <person name="Miyamoto D.M."/>
            <person name="Thomson N.R."/>
            <person name="Harris D."/>
            <person name="Goble A."/>
            <person name="Lord A."/>
            <person name="Murphy L."/>
            <person name="Quail M.A."/>
            <person name="Rutter S."/>
            <person name="Squares R."/>
            <person name="Squares S."/>
            <person name="Woodward J."/>
            <person name="Parkhill J."/>
            <person name="Temple L.M."/>
        </authorList>
    </citation>
    <scope>NUCLEOTIDE SEQUENCE [LARGE SCALE GENOMIC DNA]</scope>
    <source>
        <strain evidence="14 15">197N</strain>
    </source>
</reference>
<keyword evidence="15" id="KW-1185">Reference proteome</keyword>
<organism evidence="14 15">
    <name type="scientific">Bordetella avium (strain 197N)</name>
    <dbReference type="NCBI Taxonomy" id="360910"/>
    <lineage>
        <taxon>Bacteria</taxon>
        <taxon>Pseudomonadati</taxon>
        <taxon>Pseudomonadota</taxon>
        <taxon>Betaproteobacteria</taxon>
        <taxon>Burkholderiales</taxon>
        <taxon>Alcaligenaceae</taxon>
        <taxon>Bordetella</taxon>
    </lineage>
</organism>
<dbReference type="GO" id="GO:0008677">
    <property type="term" value="F:2-dehydropantoate 2-reductase activity"/>
    <property type="evidence" value="ECO:0007669"/>
    <property type="project" value="UniProtKB-EC"/>
</dbReference>
<evidence type="ECO:0000256" key="7">
    <source>
        <dbReference type="ARBA" id="ARBA00022857"/>
    </source>
</evidence>
<feature type="domain" description="Ketopantoate reductase C-terminal" evidence="13">
    <location>
        <begin position="178"/>
        <end position="301"/>
    </location>
</feature>
<dbReference type="AlphaFoldDB" id="Q2KTK7"/>
<dbReference type="NCBIfam" id="TIGR00745">
    <property type="entry name" value="apbA_panE"/>
    <property type="match status" value="1"/>
</dbReference>
<comment type="pathway">
    <text evidence="2 11">Cofactor biosynthesis; (R)-pantothenate biosynthesis; (R)-pantoate from 3-methyl-2-oxobutanoate: step 2/2.</text>
</comment>
<gene>
    <name evidence="14" type="ordered locus">BAV3394</name>
</gene>
<dbReference type="EC" id="1.1.1.169" evidence="4 11"/>
<dbReference type="Proteomes" id="UP000001977">
    <property type="component" value="Chromosome"/>
</dbReference>
<keyword evidence="7 11" id="KW-0521">NADP</keyword>
<evidence type="ECO:0000256" key="2">
    <source>
        <dbReference type="ARBA" id="ARBA00004994"/>
    </source>
</evidence>
<dbReference type="eggNOG" id="COG1893">
    <property type="taxonomic scope" value="Bacteria"/>
</dbReference>
<dbReference type="UniPathway" id="UPA00028">
    <property type="reaction ID" value="UER00004"/>
</dbReference>
<dbReference type="FunFam" id="3.40.50.720:FF:000307">
    <property type="entry name" value="2-dehydropantoate 2-reductase"/>
    <property type="match status" value="1"/>
</dbReference>
<evidence type="ECO:0000256" key="10">
    <source>
        <dbReference type="ARBA" id="ARBA00048793"/>
    </source>
</evidence>
<evidence type="ECO:0000256" key="9">
    <source>
        <dbReference type="ARBA" id="ARBA00032024"/>
    </source>
</evidence>
<dbReference type="InterPro" id="IPR036291">
    <property type="entry name" value="NAD(P)-bd_dom_sf"/>
</dbReference>
<evidence type="ECO:0000259" key="13">
    <source>
        <dbReference type="Pfam" id="PF08546"/>
    </source>
</evidence>
<evidence type="ECO:0000256" key="4">
    <source>
        <dbReference type="ARBA" id="ARBA00013014"/>
    </source>
</evidence>
<dbReference type="Gene3D" id="3.40.50.720">
    <property type="entry name" value="NAD(P)-binding Rossmann-like Domain"/>
    <property type="match status" value="1"/>
</dbReference>
<evidence type="ECO:0000256" key="11">
    <source>
        <dbReference type="RuleBase" id="RU362068"/>
    </source>
</evidence>
<evidence type="ECO:0000256" key="5">
    <source>
        <dbReference type="ARBA" id="ARBA00019465"/>
    </source>
</evidence>
<dbReference type="FunFam" id="1.10.1040.10:FF:000017">
    <property type="entry name" value="2-dehydropantoate 2-reductase"/>
    <property type="match status" value="1"/>
</dbReference>
<dbReference type="InterPro" id="IPR013328">
    <property type="entry name" value="6PGD_dom2"/>
</dbReference>
<dbReference type="GeneID" id="92933345"/>
<comment type="similarity">
    <text evidence="3 11">Belongs to the ketopantoate reductase family.</text>
</comment>
<evidence type="ECO:0000313" key="15">
    <source>
        <dbReference type="Proteomes" id="UP000001977"/>
    </source>
</evidence>
<dbReference type="NCBIfam" id="NF005094">
    <property type="entry name" value="PRK06522.2-5"/>
    <property type="match status" value="1"/>
</dbReference>
<evidence type="ECO:0000256" key="8">
    <source>
        <dbReference type="ARBA" id="ARBA00023002"/>
    </source>
</evidence>
<dbReference type="STRING" id="360910.BAV3394"/>
<dbReference type="OrthoDB" id="9796561at2"/>
<dbReference type="PANTHER" id="PTHR21708">
    <property type="entry name" value="PROBABLE 2-DEHYDROPANTOATE 2-REDUCTASE"/>
    <property type="match status" value="1"/>
</dbReference>
<dbReference type="SUPFAM" id="SSF51735">
    <property type="entry name" value="NAD(P)-binding Rossmann-fold domains"/>
    <property type="match status" value="1"/>
</dbReference>
<comment type="function">
    <text evidence="1 11">Catalyzes the NADPH-dependent reduction of ketopantoate into pantoic acid.</text>
</comment>
<dbReference type="InterPro" id="IPR008927">
    <property type="entry name" value="6-PGluconate_DH-like_C_sf"/>
</dbReference>
<keyword evidence="8 11" id="KW-0560">Oxidoreductase</keyword>
<evidence type="ECO:0000256" key="1">
    <source>
        <dbReference type="ARBA" id="ARBA00002919"/>
    </source>
</evidence>